<dbReference type="Proteomes" id="UP000257139">
    <property type="component" value="Chromosome CBM2594_a"/>
</dbReference>
<proteinExistence type="predicted"/>
<organism evidence="1">
    <name type="scientific">Cupriavidus taiwanensis</name>
    <dbReference type="NCBI Taxonomy" id="164546"/>
    <lineage>
        <taxon>Bacteria</taxon>
        <taxon>Pseudomonadati</taxon>
        <taxon>Pseudomonadota</taxon>
        <taxon>Betaproteobacteria</taxon>
        <taxon>Burkholderiales</taxon>
        <taxon>Burkholderiaceae</taxon>
        <taxon>Cupriavidus</taxon>
    </lineage>
</organism>
<name>A0A7Z7J7F9_9BURK</name>
<sequence length="64" mass="7108">MCKAGAGDEILVIARPLSKRYIFFVLVSQSHITPIVWRRPWPGRAPGRKTCRAAGTANCRACRP</sequence>
<reference evidence="1" key="1">
    <citation type="submission" date="2018-01" db="EMBL/GenBank/DDBJ databases">
        <authorList>
            <person name="Clerissi C."/>
        </authorList>
    </citation>
    <scope>NUCLEOTIDE SEQUENCE [LARGE SCALE GENOMIC DNA]</scope>
    <source>
        <strain evidence="1">Cupriavidus taiwanensis STM 6021</strain>
    </source>
</reference>
<dbReference type="AlphaFoldDB" id="A0A7Z7J7F9"/>
<accession>A0A7Z7J7F9</accession>
<dbReference type="EMBL" id="OGUU01000001">
    <property type="protein sequence ID" value="SPC06228.1"/>
    <property type="molecule type" value="Genomic_DNA"/>
</dbReference>
<comment type="caution">
    <text evidence="1">The sequence shown here is derived from an EMBL/GenBank/DDBJ whole genome shotgun (WGS) entry which is preliminary data.</text>
</comment>
<evidence type="ECO:0000313" key="1">
    <source>
        <dbReference type="EMBL" id="SPC06228.1"/>
    </source>
</evidence>
<protein>
    <submittedName>
        <fullName evidence="1">Uncharacterized protein</fullName>
    </submittedName>
</protein>
<gene>
    <name evidence="1" type="ORF">CBM2594_A10190</name>
</gene>